<dbReference type="AlphaFoldDB" id="A0A515DAB7"/>
<dbReference type="PROSITE" id="PS50042">
    <property type="entry name" value="CNMP_BINDING_3"/>
    <property type="match status" value="1"/>
</dbReference>
<organism evidence="3 4">
    <name type="scientific">Rhodoferax sediminis</name>
    <dbReference type="NCBI Taxonomy" id="2509614"/>
    <lineage>
        <taxon>Bacteria</taxon>
        <taxon>Pseudomonadati</taxon>
        <taxon>Pseudomonadota</taxon>
        <taxon>Betaproteobacteria</taxon>
        <taxon>Burkholderiales</taxon>
        <taxon>Comamonadaceae</taxon>
        <taxon>Rhodoferax</taxon>
    </lineage>
</organism>
<reference evidence="3 4" key="1">
    <citation type="submission" date="2019-01" db="EMBL/GenBank/DDBJ databases">
        <title>Genomic insights into a novel species Rhodoferax sp.</title>
        <authorList>
            <person name="Jin L."/>
        </authorList>
    </citation>
    <scope>NUCLEOTIDE SEQUENCE [LARGE SCALE GENOMIC DNA]</scope>
    <source>
        <strain evidence="3 4">CHu59-6-5</strain>
    </source>
</reference>
<dbReference type="EMBL" id="CP035503">
    <property type="protein sequence ID" value="QDL37352.1"/>
    <property type="molecule type" value="Genomic_DNA"/>
</dbReference>
<dbReference type="PANTHER" id="PTHR24567">
    <property type="entry name" value="CRP FAMILY TRANSCRIPTIONAL REGULATORY PROTEIN"/>
    <property type="match status" value="1"/>
</dbReference>
<dbReference type="SUPFAM" id="SSF51206">
    <property type="entry name" value="cAMP-binding domain-like"/>
    <property type="match status" value="1"/>
</dbReference>
<keyword evidence="1" id="KW-0812">Transmembrane</keyword>
<evidence type="ECO:0000313" key="4">
    <source>
        <dbReference type="Proteomes" id="UP000316798"/>
    </source>
</evidence>
<dbReference type="GO" id="GO:0003700">
    <property type="term" value="F:DNA-binding transcription factor activity"/>
    <property type="evidence" value="ECO:0007669"/>
    <property type="project" value="TreeGrafter"/>
</dbReference>
<dbReference type="InterPro" id="IPR014710">
    <property type="entry name" value="RmlC-like_jellyroll"/>
</dbReference>
<dbReference type="KEGG" id="rhf:EUB48_08750"/>
<gene>
    <name evidence="3" type="ORF">EUB48_08750</name>
</gene>
<keyword evidence="4" id="KW-1185">Reference proteome</keyword>
<dbReference type="InterPro" id="IPR000595">
    <property type="entry name" value="cNMP-bd_dom"/>
</dbReference>
<protein>
    <submittedName>
        <fullName evidence="3">Cyclic nucleotide-binding domain-containing protein</fullName>
    </submittedName>
</protein>
<feature type="domain" description="Cyclic nucleotide-binding" evidence="2">
    <location>
        <begin position="115"/>
        <end position="212"/>
    </location>
</feature>
<evidence type="ECO:0000256" key="1">
    <source>
        <dbReference type="SAM" id="Phobius"/>
    </source>
</evidence>
<dbReference type="RefSeq" id="WP_142818522.1">
    <property type="nucleotide sequence ID" value="NZ_CP035503.1"/>
</dbReference>
<proteinExistence type="predicted"/>
<keyword evidence="1" id="KW-0472">Membrane</keyword>
<evidence type="ECO:0000313" key="3">
    <source>
        <dbReference type="EMBL" id="QDL37352.1"/>
    </source>
</evidence>
<dbReference type="InterPro" id="IPR050397">
    <property type="entry name" value="Env_Response_Regulators"/>
</dbReference>
<dbReference type="InterPro" id="IPR018490">
    <property type="entry name" value="cNMP-bd_dom_sf"/>
</dbReference>
<evidence type="ECO:0000259" key="2">
    <source>
        <dbReference type="PROSITE" id="PS50042"/>
    </source>
</evidence>
<dbReference type="OrthoDB" id="8848858at2"/>
<sequence length="229" mass="24779">MAPVELLSSTIASTREALSKPGEVIALLSLTVGVVLVLVSSFVKTMIPLRWLAVASCVGFVIYGALRPSIAVLLLNAALLPINLYRVAEMIRLTRRVAEVSPEDNLSGVWLKPYMHSAKVKAGTVLFRKGDSAKRLYMLAEGQVEFVEVGSVLGPGTIFGEVGLFSPGHRRALTARCIGACTVLSIDESTVKQLYYQNPAFGFKLIALVARRLSADVERLRHESGERGP</sequence>
<dbReference type="Pfam" id="PF00027">
    <property type="entry name" value="cNMP_binding"/>
    <property type="match status" value="1"/>
</dbReference>
<feature type="transmembrane region" description="Helical" evidence="1">
    <location>
        <begin position="24"/>
        <end position="42"/>
    </location>
</feature>
<dbReference type="GO" id="GO:0005829">
    <property type="term" value="C:cytosol"/>
    <property type="evidence" value="ECO:0007669"/>
    <property type="project" value="TreeGrafter"/>
</dbReference>
<dbReference type="Proteomes" id="UP000316798">
    <property type="component" value="Chromosome"/>
</dbReference>
<name>A0A515DAB7_9BURK</name>
<accession>A0A515DAB7</accession>
<feature type="transmembrane region" description="Helical" evidence="1">
    <location>
        <begin position="49"/>
        <end position="66"/>
    </location>
</feature>
<dbReference type="Gene3D" id="2.60.120.10">
    <property type="entry name" value="Jelly Rolls"/>
    <property type="match status" value="1"/>
</dbReference>
<dbReference type="PANTHER" id="PTHR24567:SF68">
    <property type="entry name" value="DNA-BINDING TRANSCRIPTIONAL DUAL REGULATOR CRP"/>
    <property type="match status" value="1"/>
</dbReference>
<dbReference type="SMART" id="SM00100">
    <property type="entry name" value="cNMP"/>
    <property type="match status" value="1"/>
</dbReference>
<dbReference type="CDD" id="cd00038">
    <property type="entry name" value="CAP_ED"/>
    <property type="match status" value="1"/>
</dbReference>
<feature type="transmembrane region" description="Helical" evidence="1">
    <location>
        <begin position="72"/>
        <end position="88"/>
    </location>
</feature>
<keyword evidence="1" id="KW-1133">Transmembrane helix</keyword>